<sequence length="50" mass="5418">VAARRRRPPGKRSPWGGAWALSDSKWLSLFVFSLVCFLLGSGAEACGDHT</sequence>
<dbReference type="EMBL" id="CAAE01020004">
    <property type="protein sequence ID" value="CAG14050.1"/>
    <property type="molecule type" value="Genomic_DNA"/>
</dbReference>
<protein>
    <submittedName>
        <fullName evidence="1">(spotted green pufferfish) hypothetical protein</fullName>
    </submittedName>
</protein>
<name>Q4RC33_TETNG</name>
<dbReference type="KEGG" id="tng:GSTEN00037245G001"/>
<comment type="caution">
    <text evidence="1">The sequence shown here is derived from an EMBL/GenBank/DDBJ whole genome shotgun (WGS) entry which is preliminary data.</text>
</comment>
<gene>
    <name evidence="1" type="ORF">GSTENG00037245001</name>
</gene>
<feature type="non-terminal residue" evidence="1">
    <location>
        <position position="1"/>
    </location>
</feature>
<reference evidence="1" key="1">
    <citation type="journal article" date="2004" name="Nature">
        <title>Genome duplication in the teleost fish Tetraodon nigroviridis reveals the early vertebrate proto-karyotype.</title>
        <authorList>
            <person name="Jaillon O."/>
            <person name="Aury J.-M."/>
            <person name="Brunet F."/>
            <person name="Petit J.-L."/>
            <person name="Stange-Thomann N."/>
            <person name="Mauceli E."/>
            <person name="Bouneau L."/>
            <person name="Fischer C."/>
            <person name="Ozouf-Costaz C."/>
            <person name="Bernot A."/>
            <person name="Nicaud S."/>
            <person name="Jaffe D."/>
            <person name="Fisher S."/>
            <person name="Lutfalla G."/>
            <person name="Dossat C."/>
            <person name="Segurens B."/>
            <person name="Dasilva C."/>
            <person name="Salanoubat M."/>
            <person name="Levy M."/>
            <person name="Boudet N."/>
            <person name="Castellano S."/>
            <person name="Anthouard V."/>
            <person name="Jubin C."/>
            <person name="Castelli V."/>
            <person name="Katinka M."/>
            <person name="Vacherie B."/>
            <person name="Biemont C."/>
            <person name="Skalli Z."/>
            <person name="Cattolico L."/>
            <person name="Poulain J."/>
            <person name="De Berardinis V."/>
            <person name="Cruaud C."/>
            <person name="Duprat S."/>
            <person name="Brottier P."/>
            <person name="Coutanceau J.-P."/>
            <person name="Gouzy J."/>
            <person name="Parra G."/>
            <person name="Lardier G."/>
            <person name="Chapple C."/>
            <person name="McKernan K.J."/>
            <person name="McEwan P."/>
            <person name="Bosak S."/>
            <person name="Kellis M."/>
            <person name="Volff J.-N."/>
            <person name="Guigo R."/>
            <person name="Zody M.C."/>
            <person name="Mesirov J."/>
            <person name="Lindblad-Toh K."/>
            <person name="Birren B."/>
            <person name="Nusbaum C."/>
            <person name="Kahn D."/>
            <person name="Robinson-Rechavi M."/>
            <person name="Laudet V."/>
            <person name="Schachter V."/>
            <person name="Quetier F."/>
            <person name="Saurin W."/>
            <person name="Scarpelli C."/>
            <person name="Wincker P."/>
            <person name="Lander E.S."/>
            <person name="Weissenbach J."/>
            <person name="Roest Crollius H."/>
        </authorList>
    </citation>
    <scope>NUCLEOTIDE SEQUENCE [LARGE SCALE GENOMIC DNA]</scope>
</reference>
<evidence type="ECO:0000313" key="1">
    <source>
        <dbReference type="EMBL" id="CAG14050.1"/>
    </source>
</evidence>
<accession>Q4RC33</accession>
<organism evidence="1">
    <name type="scientific">Tetraodon nigroviridis</name>
    <name type="common">Spotted green pufferfish</name>
    <name type="synonym">Chelonodon nigroviridis</name>
    <dbReference type="NCBI Taxonomy" id="99883"/>
    <lineage>
        <taxon>Eukaryota</taxon>
        <taxon>Metazoa</taxon>
        <taxon>Chordata</taxon>
        <taxon>Craniata</taxon>
        <taxon>Vertebrata</taxon>
        <taxon>Euteleostomi</taxon>
        <taxon>Actinopterygii</taxon>
        <taxon>Neopterygii</taxon>
        <taxon>Teleostei</taxon>
        <taxon>Neoteleostei</taxon>
        <taxon>Acanthomorphata</taxon>
        <taxon>Eupercaria</taxon>
        <taxon>Tetraodontiformes</taxon>
        <taxon>Tetradontoidea</taxon>
        <taxon>Tetraodontidae</taxon>
        <taxon>Tetraodon</taxon>
    </lineage>
</organism>
<proteinExistence type="predicted"/>
<dbReference type="AlphaFoldDB" id="Q4RC33"/>
<reference evidence="1" key="2">
    <citation type="submission" date="2004-02" db="EMBL/GenBank/DDBJ databases">
        <authorList>
            <consortium name="Genoscope"/>
            <consortium name="Whitehead Institute Centre for Genome Research"/>
        </authorList>
    </citation>
    <scope>NUCLEOTIDE SEQUENCE</scope>
</reference>